<dbReference type="SUPFAM" id="SSF140459">
    <property type="entry name" value="PE/PPE dimer-like"/>
    <property type="match status" value="1"/>
</dbReference>
<dbReference type="Pfam" id="PF00823">
    <property type="entry name" value="PPE"/>
    <property type="match status" value="1"/>
</dbReference>
<evidence type="ECO:0000313" key="5">
    <source>
        <dbReference type="Proteomes" id="UP000267289"/>
    </source>
</evidence>
<dbReference type="Proteomes" id="UP000267289">
    <property type="component" value="Unassembled WGS sequence"/>
</dbReference>
<dbReference type="InterPro" id="IPR038332">
    <property type="entry name" value="PPE_sf"/>
</dbReference>
<evidence type="ECO:0000259" key="2">
    <source>
        <dbReference type="Pfam" id="PF00823"/>
    </source>
</evidence>
<dbReference type="GO" id="GO:0052572">
    <property type="term" value="P:response to host immune response"/>
    <property type="evidence" value="ECO:0007669"/>
    <property type="project" value="TreeGrafter"/>
</dbReference>
<dbReference type="EMBL" id="UPHQ01000052">
    <property type="protein sequence ID" value="VBA36716.1"/>
    <property type="molecule type" value="Genomic_DNA"/>
</dbReference>
<dbReference type="PANTHER" id="PTHR46766:SF1">
    <property type="entry name" value="GLUTAMINE-RICH PROTEIN 2"/>
    <property type="match status" value="1"/>
</dbReference>
<name>A0A498PSK8_9MYCO</name>
<evidence type="ECO:0000256" key="1">
    <source>
        <dbReference type="ARBA" id="ARBA00010652"/>
    </source>
</evidence>
<feature type="domain" description="PPE" evidence="2">
    <location>
        <begin position="2"/>
        <end position="164"/>
    </location>
</feature>
<dbReference type="FunFam" id="1.20.1260.20:FF:000001">
    <property type="entry name" value="PPE family protein PPE41"/>
    <property type="match status" value="1"/>
</dbReference>
<keyword evidence="5" id="KW-1185">Reference proteome</keyword>
<dbReference type="OrthoDB" id="4701106at2"/>
<evidence type="ECO:0000313" key="4">
    <source>
        <dbReference type="EMBL" id="VBA36716.1"/>
    </source>
</evidence>
<dbReference type="PANTHER" id="PTHR46766">
    <property type="entry name" value="GLUTAMINE-RICH PROTEIN 2"/>
    <property type="match status" value="1"/>
</dbReference>
<dbReference type="Pfam" id="PF12484">
    <property type="entry name" value="PPE-SVP"/>
    <property type="match status" value="1"/>
</dbReference>
<dbReference type="Gene3D" id="1.20.1260.20">
    <property type="entry name" value="PPE superfamily"/>
    <property type="match status" value="1"/>
</dbReference>
<protein>
    <submittedName>
        <fullName evidence="4">Putative PPE family protein PPE51</fullName>
    </submittedName>
</protein>
<reference evidence="4 5" key="1">
    <citation type="submission" date="2018-09" db="EMBL/GenBank/DDBJ databases">
        <authorList>
            <person name="Tagini F."/>
        </authorList>
    </citation>
    <scope>NUCLEOTIDE SEQUENCE [LARGE SCALE GENOMIC DNA]</scope>
    <source>
        <strain evidence="4 5">MK13</strain>
    </source>
</reference>
<organism evidence="4 5">
    <name type="scientific">Mycobacterium innocens</name>
    <dbReference type="NCBI Taxonomy" id="2341083"/>
    <lineage>
        <taxon>Bacteria</taxon>
        <taxon>Bacillati</taxon>
        <taxon>Actinomycetota</taxon>
        <taxon>Actinomycetes</taxon>
        <taxon>Mycobacteriales</taxon>
        <taxon>Mycobacteriaceae</taxon>
        <taxon>Mycobacterium</taxon>
    </lineage>
</organism>
<sequence length="378" mass="37774">MDFAILPPEINSGRMYTGPGPGSLLAAAGSWDTLAAELDTTAQTYESVVSGLTALEWYGPASESMAAKVAPYVGWLYTTATQTKQTAMQARAAAAAFDQAFAMTVPPPAIAANRIQLMALIATNFFGQNTAAIAATEAQYAEMWAQDAATMFGYATSSTAAAQLAPFSSPSQITNPAGLSAQSTAVAQANASAAATDPVSQLISAVSQSLQAFQALQTTLVPEDFVILDGIFAVYATFSAMSNVESVVNGVIGDEAALAPALTSATETLPAEAGSVLAAAQQPTGAGMGLGSNAVLASAGRAGSIGQLSVPASWAAPATRTVSALSPAGLTTIPGTEEVGAGAPGVPGMAVPAPSRASGVLPRYGVRLTVMAHPPAAG</sequence>
<feature type="domain" description="PPE family C-terminal" evidence="3">
    <location>
        <begin position="297"/>
        <end position="374"/>
    </location>
</feature>
<proteinExistence type="inferred from homology"/>
<dbReference type="AlphaFoldDB" id="A0A498PSK8"/>
<dbReference type="RefSeq" id="WP_075543352.1">
    <property type="nucleotide sequence ID" value="NZ_UPHQ01000052.1"/>
</dbReference>
<dbReference type="InterPro" id="IPR022171">
    <property type="entry name" value="PPE_C"/>
</dbReference>
<evidence type="ECO:0000259" key="3">
    <source>
        <dbReference type="Pfam" id="PF12484"/>
    </source>
</evidence>
<gene>
    <name evidence="4" type="ORF">LAUMK13_01289</name>
</gene>
<accession>A0A498PSK8</accession>
<dbReference type="InterPro" id="IPR000030">
    <property type="entry name" value="PPE_dom"/>
</dbReference>
<comment type="similarity">
    <text evidence="1">Belongs to the mycobacterial PPE family.</text>
</comment>